<dbReference type="GO" id="GO:0016705">
    <property type="term" value="F:oxidoreductase activity, acting on paired donors, with incorporation or reduction of molecular oxygen"/>
    <property type="evidence" value="ECO:0007669"/>
    <property type="project" value="InterPro"/>
</dbReference>
<dbReference type="SMART" id="SM00702">
    <property type="entry name" value="P4Hc"/>
    <property type="match status" value="1"/>
</dbReference>
<keyword evidence="2" id="KW-0479">Metal-binding</keyword>
<dbReference type="InterPro" id="IPR044862">
    <property type="entry name" value="Pro_4_hyd_alph_FE2OG_OXY"/>
</dbReference>
<dbReference type="GO" id="GO:0005506">
    <property type="term" value="F:iron ion binding"/>
    <property type="evidence" value="ECO:0007669"/>
    <property type="project" value="InterPro"/>
</dbReference>
<sequence>MQVTQRGGRFVVVDDFLDAATLAELRRLMERSTFSEVDSVLYPETDGKAFRSRGTYVKGGGRGEDGAPGRSRAFERILQQVVAEPGIFGTAGQDWDRAGFTFWRYPAGSRLSWHNDAGGGRTGEFIVFLHEEWRASWGGELMILDEEPVTSVRDGDFLAQMELQVRESASSPVAIVPRPNRLVLVKAGTVHQINRVDPTAAAPRRTLTGFISKQTAESGAQARDALLRLVDRSAGEGQ</sequence>
<dbReference type="GO" id="GO:0051213">
    <property type="term" value="F:dioxygenase activity"/>
    <property type="evidence" value="ECO:0007669"/>
    <property type="project" value="UniProtKB-KW"/>
</dbReference>
<evidence type="ECO:0000256" key="3">
    <source>
        <dbReference type="ARBA" id="ARBA00022896"/>
    </source>
</evidence>
<evidence type="ECO:0000256" key="4">
    <source>
        <dbReference type="ARBA" id="ARBA00022964"/>
    </source>
</evidence>
<evidence type="ECO:0000313" key="9">
    <source>
        <dbReference type="Proteomes" id="UP000266906"/>
    </source>
</evidence>
<accession>A0A3N4RJN3</accession>
<dbReference type="Gene3D" id="2.60.120.620">
    <property type="entry name" value="q2cbj1_9rhob like domain"/>
    <property type="match status" value="1"/>
</dbReference>
<name>A0A3N4RJN3_9ACTN</name>
<evidence type="ECO:0000259" key="7">
    <source>
        <dbReference type="PROSITE" id="PS51471"/>
    </source>
</evidence>
<protein>
    <submittedName>
        <fullName evidence="8">2-oxoglutarate-Fe(II)-dependent oxygenase superfamily protein</fullName>
    </submittedName>
</protein>
<dbReference type="InterPro" id="IPR005123">
    <property type="entry name" value="Oxoglu/Fe-dep_dioxygenase_dom"/>
</dbReference>
<dbReference type="AlphaFoldDB" id="A0A3N4RJN3"/>
<comment type="cofactor">
    <cofactor evidence="1">
        <name>L-ascorbate</name>
        <dbReference type="ChEBI" id="CHEBI:38290"/>
    </cofactor>
</comment>
<evidence type="ECO:0000256" key="1">
    <source>
        <dbReference type="ARBA" id="ARBA00001961"/>
    </source>
</evidence>
<dbReference type="EMBL" id="RKQG01000001">
    <property type="protein sequence ID" value="RPE33583.1"/>
    <property type="molecule type" value="Genomic_DNA"/>
</dbReference>
<organism evidence="8 9">
    <name type="scientific">Kitasatospora cineracea</name>
    <dbReference type="NCBI Taxonomy" id="88074"/>
    <lineage>
        <taxon>Bacteria</taxon>
        <taxon>Bacillati</taxon>
        <taxon>Actinomycetota</taxon>
        <taxon>Actinomycetes</taxon>
        <taxon>Kitasatosporales</taxon>
        <taxon>Streptomycetaceae</taxon>
        <taxon>Kitasatospora</taxon>
    </lineage>
</organism>
<dbReference type="Pfam" id="PF13640">
    <property type="entry name" value="2OG-FeII_Oxy_3"/>
    <property type="match status" value="1"/>
</dbReference>
<comment type="caution">
    <text evidence="8">The sequence shown here is derived from an EMBL/GenBank/DDBJ whole genome shotgun (WGS) entry which is preliminary data.</text>
</comment>
<evidence type="ECO:0000313" key="8">
    <source>
        <dbReference type="EMBL" id="RPE33583.1"/>
    </source>
</evidence>
<dbReference type="PROSITE" id="PS51471">
    <property type="entry name" value="FE2OG_OXY"/>
    <property type="match status" value="1"/>
</dbReference>
<evidence type="ECO:0000256" key="2">
    <source>
        <dbReference type="ARBA" id="ARBA00022723"/>
    </source>
</evidence>
<dbReference type="RefSeq" id="WP_123817856.1">
    <property type="nucleotide sequence ID" value="NZ_JBEYIY010000005.1"/>
</dbReference>
<dbReference type="Proteomes" id="UP000266906">
    <property type="component" value="Unassembled WGS sequence"/>
</dbReference>
<reference evidence="8 9" key="1">
    <citation type="submission" date="2018-11" db="EMBL/GenBank/DDBJ databases">
        <title>Sequencing the genomes of 1000 actinobacteria strains.</title>
        <authorList>
            <person name="Klenk H.-P."/>
        </authorList>
    </citation>
    <scope>NUCLEOTIDE SEQUENCE [LARGE SCALE GENOMIC DNA]</scope>
    <source>
        <strain evidence="8 9">DSM 44781</strain>
    </source>
</reference>
<proteinExistence type="predicted"/>
<dbReference type="InterPro" id="IPR006620">
    <property type="entry name" value="Pro_4_hyd_alph"/>
</dbReference>
<evidence type="ECO:0000256" key="6">
    <source>
        <dbReference type="ARBA" id="ARBA00023004"/>
    </source>
</evidence>
<dbReference type="GO" id="GO:0031418">
    <property type="term" value="F:L-ascorbic acid binding"/>
    <property type="evidence" value="ECO:0007669"/>
    <property type="project" value="UniProtKB-KW"/>
</dbReference>
<keyword evidence="4" id="KW-0223">Dioxygenase</keyword>
<evidence type="ECO:0000256" key="5">
    <source>
        <dbReference type="ARBA" id="ARBA00023002"/>
    </source>
</evidence>
<keyword evidence="9" id="KW-1185">Reference proteome</keyword>
<keyword evidence="3" id="KW-0847">Vitamin C</keyword>
<feature type="domain" description="Fe2OG dioxygenase" evidence="7">
    <location>
        <begin position="94"/>
        <end position="213"/>
    </location>
</feature>
<gene>
    <name evidence="8" type="ORF">EDD38_1876</name>
</gene>
<keyword evidence="5" id="KW-0560">Oxidoreductase</keyword>
<keyword evidence="6" id="KW-0408">Iron</keyword>